<protein>
    <submittedName>
        <fullName evidence="1">Uncharacterized protein</fullName>
    </submittedName>
</protein>
<reference evidence="1" key="1">
    <citation type="submission" date="2009-10" db="EMBL/GenBank/DDBJ databases">
        <authorList>
            <person name="Weinstock G."/>
            <person name="Sodergren E."/>
            <person name="Clifton S."/>
            <person name="Fulton L."/>
            <person name="Fulton B."/>
            <person name="Courtney L."/>
            <person name="Fronick C."/>
            <person name="Harrison M."/>
            <person name="Strong C."/>
            <person name="Farmer C."/>
            <person name="Delahaunty K."/>
            <person name="Markovic C."/>
            <person name="Hall O."/>
            <person name="Minx P."/>
            <person name="Tomlinson C."/>
            <person name="Mitreva M."/>
            <person name="Nelson J."/>
            <person name="Hou S."/>
            <person name="Wollam A."/>
            <person name="Pepin K.H."/>
            <person name="Johnson M."/>
            <person name="Bhonagiri V."/>
            <person name="Nash W.E."/>
            <person name="Warren W."/>
            <person name="Chinwalla A."/>
            <person name="Mardis E.R."/>
            <person name="Wilson R.K."/>
        </authorList>
    </citation>
    <scope>NUCLEOTIDE SEQUENCE [LARGE SCALE GENOMIC DNA]</scope>
    <source>
        <strain evidence="1">ATCC 700122</strain>
    </source>
</reference>
<dbReference type="Proteomes" id="UP000006001">
    <property type="component" value="Unassembled WGS sequence"/>
</dbReference>
<sequence length="39" mass="4413">MMHKILNDAQDSLSSDFLTSASNSMVEKGLYPFFSCYFS</sequence>
<organism evidence="1 2">
    <name type="scientific">Slackia exigua (strain ATCC 700122 / DSM 15923 / CIP 105133 / JCM 11022 / KCTC 5966 / S-7)</name>
    <dbReference type="NCBI Taxonomy" id="649764"/>
    <lineage>
        <taxon>Bacteria</taxon>
        <taxon>Bacillati</taxon>
        <taxon>Actinomycetota</taxon>
        <taxon>Coriobacteriia</taxon>
        <taxon>Eggerthellales</taxon>
        <taxon>Eggerthellaceae</taxon>
        <taxon>Slackia</taxon>
    </lineage>
</organism>
<dbReference type="HOGENOM" id="CLU_3317097_0_0_11"/>
<gene>
    <name evidence="1" type="ORF">HMPREF0762_00843</name>
</gene>
<proteinExistence type="predicted"/>
<evidence type="ECO:0000313" key="2">
    <source>
        <dbReference type="Proteomes" id="UP000006001"/>
    </source>
</evidence>
<dbReference type="EMBL" id="ACUX02000006">
    <property type="protein sequence ID" value="EEZ61505.1"/>
    <property type="molecule type" value="Genomic_DNA"/>
</dbReference>
<evidence type="ECO:0000313" key="1">
    <source>
        <dbReference type="EMBL" id="EEZ61505.1"/>
    </source>
</evidence>
<dbReference type="AlphaFoldDB" id="D0WG92"/>
<name>D0WG92_SLAES</name>
<keyword evidence="2" id="KW-1185">Reference proteome</keyword>
<accession>D0WG92</accession>
<comment type="caution">
    <text evidence="1">The sequence shown here is derived from an EMBL/GenBank/DDBJ whole genome shotgun (WGS) entry which is preliminary data.</text>
</comment>